<feature type="domain" description="WDHD1 first WD40" evidence="9">
    <location>
        <begin position="9"/>
        <end position="303"/>
    </location>
</feature>
<dbReference type="InterPro" id="IPR015943">
    <property type="entry name" value="WD40/YVTN_repeat-like_dom_sf"/>
</dbReference>
<dbReference type="GO" id="GO:0000278">
    <property type="term" value="P:mitotic cell cycle"/>
    <property type="evidence" value="ECO:0007669"/>
    <property type="project" value="TreeGrafter"/>
</dbReference>
<evidence type="ECO:0000313" key="10">
    <source>
        <dbReference type="EMBL" id="KAF9522661.1"/>
    </source>
</evidence>
<dbReference type="Gene3D" id="2.130.10.10">
    <property type="entry name" value="YVTN repeat-like/Quinoprotein amine dehydrogenase"/>
    <property type="match status" value="2"/>
</dbReference>
<dbReference type="SMART" id="SM00320">
    <property type="entry name" value="WD40"/>
    <property type="match status" value="5"/>
</dbReference>
<dbReference type="InterPro" id="IPR036322">
    <property type="entry name" value="WD40_repeat_dom_sf"/>
</dbReference>
<sequence>MAKVLVTASHGKGATCLTFSRDGQRAFTGGQDCIVRIWKINEGAEQEPSTAAEAEDAVLCVAAADDYWFSGSVDTEARRYLRDSNEFDAPLTTVAGVPVRSIAVDPKSRRVAVTSDELFVRMVDMEDTSKSTRLEGYSSGVRSATWHPSGSHLATCTCDGKIVVWDMISEPPRIEKTLDGIIPKVLDTDSSEFTYDCSVVWHTSGQHFFVATKGHEIITISRSDWSKSAPFSDKNATGAITALAVSPNGVYLASASQSRVYIWSTETKRVVTSHLGTPGSAITRLQFSPRQNLVAWVDTDGAFSRWTKPISDDFPDPVKAAISTKGSATVAVSFKPGADFFADELGAANGDDTMDADTNLDDDMLPLDDEWIVDDMDGAHSTEPKEAERVPFVKEMVSITKAQPPFQPGSTPFLNKKRYLSHNLIGVIEVTDTDDANLVTVECFDKSTRRGYNFKDNFRYDQGYLGERGAVFACPPQNEHSARVRYRPFSSTSSTWDYELRKETKCLGVAAGGAALTPKNVSDIELDGYGFVVIATSENDLTFLSGTGRERRIMALPGEFVTMITSAEWVLVVHRAGSTTIDGSQNLHFTMINEEDFSVRQRDILPVPKGHTLKWMGLTDQGAPAMYDSTGCLHIMTKYRIPHHASWARVLDTNFLERRKGKDESYWPVGVTGDNFICLILKGRQEHPSFPRPLLQELPLQMPFRSSARQEEMLARETMQIELMFDNLDEELTTDDIVSREKAIDKEFVKLIHTACKEGRDARAIELTKLIHQLPTFDIVSQIADFFHQPGLKEKVITIKTDREEAEDRLIVARSKRRRWLKQDAPLRQLAGTTNPVRVDPLGDGRPPPVIERPGMARVTVPIIERTQYSSLNASTSQRTATQESPSWDDSVVDSSPAAEKRKRPDLEDSFPSSDFPMPPPKQRANPFARKDKNPFARKADAKTIRKSESFFDKVDAAESEPPRKPKTSTKGKEREKKDGGPKQATLFGMISKGPPKPKKALTPQPVDAQSDAQLESQMTDVSMSELTIDSQEGVGGQEREYSPDWEETQVDDDPSLMAISDA</sequence>
<dbReference type="GO" id="GO:0006261">
    <property type="term" value="P:DNA-templated DNA replication"/>
    <property type="evidence" value="ECO:0007669"/>
    <property type="project" value="TreeGrafter"/>
</dbReference>
<dbReference type="PANTHER" id="PTHR19932:SF10">
    <property type="entry name" value="WD REPEAT AND HMG-BOX DNA-BINDING PROTEIN 1"/>
    <property type="match status" value="1"/>
</dbReference>
<dbReference type="InterPro" id="IPR001680">
    <property type="entry name" value="WD40_rpt"/>
</dbReference>
<evidence type="ECO:0000259" key="7">
    <source>
        <dbReference type="Pfam" id="PF12341"/>
    </source>
</evidence>
<evidence type="ECO:0000313" key="11">
    <source>
        <dbReference type="Proteomes" id="UP000807306"/>
    </source>
</evidence>
<feature type="region of interest" description="Disordered" evidence="6">
    <location>
        <begin position="825"/>
        <end position="853"/>
    </location>
</feature>
<evidence type="ECO:0000256" key="1">
    <source>
        <dbReference type="ARBA" id="ARBA00004123"/>
    </source>
</evidence>
<dbReference type="InterPro" id="IPR057646">
    <property type="entry name" value="WD40_WDHD1_1st"/>
</dbReference>
<feature type="compositionally biased region" description="Low complexity" evidence="6">
    <location>
        <begin position="885"/>
        <end position="897"/>
    </location>
</feature>
<evidence type="ECO:0000256" key="2">
    <source>
        <dbReference type="ARBA" id="ARBA00022574"/>
    </source>
</evidence>
<dbReference type="InterPro" id="IPR022100">
    <property type="entry name" value="WDHD1/CFT4_beta-prop_2nd"/>
</dbReference>
<keyword evidence="11" id="KW-1185">Reference proteome</keyword>
<dbReference type="Pfam" id="PF12341">
    <property type="entry name" value="Mcl1_mid"/>
    <property type="match status" value="1"/>
</dbReference>
<keyword evidence="3" id="KW-0677">Repeat</keyword>
<dbReference type="EMBL" id="MU157938">
    <property type="protein sequence ID" value="KAF9522661.1"/>
    <property type="molecule type" value="Genomic_DNA"/>
</dbReference>
<feature type="domain" description="WDHD1/CFT4 helical bundle" evidence="8">
    <location>
        <begin position="710"/>
        <end position="805"/>
    </location>
</feature>
<dbReference type="AlphaFoldDB" id="A0A9P6JIU4"/>
<evidence type="ECO:0008006" key="12">
    <source>
        <dbReference type="Google" id="ProtNLM"/>
    </source>
</evidence>
<evidence type="ECO:0000259" key="9">
    <source>
        <dbReference type="Pfam" id="PF24817"/>
    </source>
</evidence>
<dbReference type="PROSITE" id="PS50082">
    <property type="entry name" value="WD_REPEATS_2"/>
    <property type="match status" value="2"/>
</dbReference>
<dbReference type="Pfam" id="PF24817">
    <property type="entry name" value="WD40_WDHD1_1st"/>
    <property type="match status" value="1"/>
</dbReference>
<comment type="caution">
    <text evidence="10">The sequence shown here is derived from an EMBL/GenBank/DDBJ whole genome shotgun (WGS) entry which is preliminary data.</text>
</comment>
<feature type="repeat" description="WD" evidence="5">
    <location>
        <begin position="134"/>
        <end position="167"/>
    </location>
</feature>
<protein>
    <recommendedName>
        <fullName evidence="12">Minichromosome loss protein Mcl1 middle region domain-containing protein</fullName>
    </recommendedName>
</protein>
<reference evidence="10" key="1">
    <citation type="submission" date="2020-11" db="EMBL/GenBank/DDBJ databases">
        <authorList>
            <consortium name="DOE Joint Genome Institute"/>
            <person name="Ahrendt S."/>
            <person name="Riley R."/>
            <person name="Andreopoulos W."/>
            <person name="Labutti K."/>
            <person name="Pangilinan J."/>
            <person name="Ruiz-Duenas F.J."/>
            <person name="Barrasa J.M."/>
            <person name="Sanchez-Garcia M."/>
            <person name="Camarero S."/>
            <person name="Miyauchi S."/>
            <person name="Serrano A."/>
            <person name="Linde D."/>
            <person name="Babiker R."/>
            <person name="Drula E."/>
            <person name="Ayuso-Fernandez I."/>
            <person name="Pacheco R."/>
            <person name="Padilla G."/>
            <person name="Ferreira P."/>
            <person name="Barriuso J."/>
            <person name="Kellner H."/>
            <person name="Castanera R."/>
            <person name="Alfaro M."/>
            <person name="Ramirez L."/>
            <person name="Pisabarro A.G."/>
            <person name="Kuo A."/>
            <person name="Tritt A."/>
            <person name="Lipzen A."/>
            <person name="He G."/>
            <person name="Yan M."/>
            <person name="Ng V."/>
            <person name="Cullen D."/>
            <person name="Martin F."/>
            <person name="Rosso M.-N."/>
            <person name="Henrissat B."/>
            <person name="Hibbett D."/>
            <person name="Martinez A.T."/>
            <person name="Grigoriev I.V."/>
        </authorList>
    </citation>
    <scope>NUCLEOTIDE SEQUENCE</scope>
    <source>
        <strain evidence="10">CBS 506.95</strain>
    </source>
</reference>
<feature type="compositionally biased region" description="Acidic residues" evidence="6">
    <location>
        <begin position="1044"/>
        <end position="1055"/>
    </location>
</feature>
<dbReference type="GO" id="GO:0043596">
    <property type="term" value="C:nuclear replication fork"/>
    <property type="evidence" value="ECO:0007669"/>
    <property type="project" value="TreeGrafter"/>
</dbReference>
<evidence type="ECO:0000256" key="5">
    <source>
        <dbReference type="PROSITE-ProRule" id="PRU00221"/>
    </source>
</evidence>
<feature type="compositionally biased region" description="Polar residues" evidence="6">
    <location>
        <begin position="870"/>
        <end position="884"/>
    </location>
</feature>
<dbReference type="OrthoDB" id="427368at2759"/>
<feature type="domain" description="WDHD1/CFT4 second beta-propeller" evidence="7">
    <location>
        <begin position="405"/>
        <end position="703"/>
    </location>
</feature>
<dbReference type="InterPro" id="IPR019775">
    <property type="entry name" value="WD40_repeat_CS"/>
</dbReference>
<feature type="compositionally biased region" description="Basic and acidic residues" evidence="6">
    <location>
        <begin position="971"/>
        <end position="981"/>
    </location>
</feature>
<evidence type="ECO:0000256" key="6">
    <source>
        <dbReference type="SAM" id="MobiDB-lite"/>
    </source>
</evidence>
<keyword evidence="2 5" id="KW-0853">WD repeat</keyword>
<dbReference type="PROSITE" id="PS00678">
    <property type="entry name" value="WD_REPEATS_1"/>
    <property type="match status" value="1"/>
</dbReference>
<proteinExistence type="predicted"/>
<gene>
    <name evidence="10" type="ORF">CPB83DRAFT_864133</name>
</gene>
<evidence type="ECO:0000256" key="3">
    <source>
        <dbReference type="ARBA" id="ARBA00022737"/>
    </source>
</evidence>
<organism evidence="10 11">
    <name type="scientific">Crepidotus variabilis</name>
    <dbReference type="NCBI Taxonomy" id="179855"/>
    <lineage>
        <taxon>Eukaryota</taxon>
        <taxon>Fungi</taxon>
        <taxon>Dikarya</taxon>
        <taxon>Basidiomycota</taxon>
        <taxon>Agaricomycotina</taxon>
        <taxon>Agaricomycetes</taxon>
        <taxon>Agaricomycetidae</taxon>
        <taxon>Agaricales</taxon>
        <taxon>Agaricineae</taxon>
        <taxon>Crepidotaceae</taxon>
        <taxon>Crepidotus</taxon>
    </lineage>
</organism>
<name>A0A9P6JIU4_9AGAR</name>
<dbReference type="SUPFAM" id="SSF50978">
    <property type="entry name" value="WD40 repeat-like"/>
    <property type="match status" value="1"/>
</dbReference>
<accession>A0A9P6JIU4</accession>
<dbReference type="PROSITE" id="PS50294">
    <property type="entry name" value="WD_REPEATS_REGION"/>
    <property type="match status" value="2"/>
</dbReference>
<dbReference type="GO" id="GO:0003682">
    <property type="term" value="F:chromatin binding"/>
    <property type="evidence" value="ECO:0007669"/>
    <property type="project" value="TreeGrafter"/>
</dbReference>
<comment type="subcellular location">
    <subcellularLocation>
        <location evidence="1">Nucleus</location>
    </subcellularLocation>
</comment>
<feature type="region of interest" description="Disordered" evidence="6">
    <location>
        <begin position="870"/>
        <end position="1063"/>
    </location>
</feature>
<feature type="repeat" description="WD" evidence="5">
    <location>
        <begin position="7"/>
        <end position="48"/>
    </location>
</feature>
<dbReference type="PANTHER" id="PTHR19932">
    <property type="entry name" value="WD REPEAT AND HMG-BOX DNA BINDING PROTEIN"/>
    <property type="match status" value="1"/>
</dbReference>
<dbReference type="Proteomes" id="UP000807306">
    <property type="component" value="Unassembled WGS sequence"/>
</dbReference>
<feature type="compositionally biased region" description="Polar residues" evidence="6">
    <location>
        <begin position="1011"/>
        <end position="1031"/>
    </location>
</feature>
<feature type="compositionally biased region" description="Basic and acidic residues" evidence="6">
    <location>
        <begin position="929"/>
        <end position="964"/>
    </location>
</feature>
<evidence type="ECO:0000256" key="4">
    <source>
        <dbReference type="ARBA" id="ARBA00023242"/>
    </source>
</evidence>
<evidence type="ECO:0000259" key="8">
    <source>
        <dbReference type="Pfam" id="PF20946"/>
    </source>
</evidence>
<dbReference type="GO" id="GO:0006281">
    <property type="term" value="P:DNA repair"/>
    <property type="evidence" value="ECO:0007669"/>
    <property type="project" value="TreeGrafter"/>
</dbReference>
<dbReference type="InterPro" id="IPR048591">
    <property type="entry name" value="WDHD1/CFT4_hel"/>
</dbReference>
<keyword evidence="4" id="KW-0539">Nucleus</keyword>
<dbReference type="Pfam" id="PF20946">
    <property type="entry name" value="Ctf4_C"/>
    <property type="match status" value="1"/>
</dbReference>